<feature type="transmembrane region" description="Helical" evidence="7">
    <location>
        <begin position="270"/>
        <end position="292"/>
    </location>
</feature>
<accession>A0A8H7AZT6</accession>
<dbReference type="PANTHER" id="PTHR33048">
    <property type="entry name" value="PTH11-LIKE INTEGRAL MEMBRANE PROTEIN (AFU_ORTHOLOGUE AFUA_5G11245)"/>
    <property type="match status" value="1"/>
</dbReference>
<evidence type="ECO:0000256" key="5">
    <source>
        <dbReference type="ARBA" id="ARBA00038359"/>
    </source>
</evidence>
<evidence type="ECO:0000256" key="7">
    <source>
        <dbReference type="SAM" id="Phobius"/>
    </source>
</evidence>
<evidence type="ECO:0000256" key="1">
    <source>
        <dbReference type="ARBA" id="ARBA00004141"/>
    </source>
</evidence>
<evidence type="ECO:0000313" key="9">
    <source>
        <dbReference type="EMBL" id="KAF7673648.1"/>
    </source>
</evidence>
<dbReference type="GeneID" id="62206488"/>
<gene>
    <name evidence="9" type="ORF">GT037_008263</name>
</gene>
<feature type="transmembrane region" description="Helical" evidence="7">
    <location>
        <begin position="148"/>
        <end position="169"/>
    </location>
</feature>
<keyword evidence="4 7" id="KW-0472">Membrane</keyword>
<keyword evidence="3 7" id="KW-1133">Transmembrane helix</keyword>
<comment type="similarity">
    <text evidence="5">Belongs to the SAT4 family.</text>
</comment>
<feature type="transmembrane region" description="Helical" evidence="7">
    <location>
        <begin position="201"/>
        <end position="220"/>
    </location>
</feature>
<keyword evidence="2 7" id="KW-0812">Transmembrane</keyword>
<sequence length="388" mass="42639">VRKTGIFHFLSIHPCLQTSKMSTQIENLKSNPAEDNGPLMSIATWCLVGVSGAFLIVRLIIQKSQRRLWIDDLLLGLSWTLLLVQVILNQLAINLGYGKHALDVNLSHFNTMIYYGASELTVSIIAITLSKISFGVTLLRLTSGWTRYYVCFAITTLAVFAIPAAVVPWTQCKPIAKTFLDILPGTCVDKRPSVRYGNFQAVWSALMDVSLALLPWKILWNVQMRTAEKIGVGLAMSLGVFAGAVAIVRAHYIEKLAVLDTSYDSYNSIIWASAEAAMAIVAMSIPVLRVVLKGVVNTAIEGYNTSGRSKSRTNPSQASSSGRWKQSSKRPTDLSVTLYEDESLVKSHGKGYLELDDLIVDEETGRVSAATPVSMTEAKEQKVPQWPL</sequence>
<feature type="non-terminal residue" evidence="9">
    <location>
        <position position="388"/>
    </location>
</feature>
<dbReference type="PANTHER" id="PTHR33048:SF42">
    <property type="entry name" value="INTEGRAL MEMBRANE PROTEIN"/>
    <property type="match status" value="1"/>
</dbReference>
<name>A0A8H7AZT6_9PLEO</name>
<feature type="domain" description="Rhodopsin" evidence="8">
    <location>
        <begin position="58"/>
        <end position="293"/>
    </location>
</feature>
<evidence type="ECO:0000259" key="8">
    <source>
        <dbReference type="Pfam" id="PF20684"/>
    </source>
</evidence>
<comment type="subcellular location">
    <subcellularLocation>
        <location evidence="1">Membrane</location>
        <topology evidence="1">Multi-pass membrane protein</topology>
    </subcellularLocation>
</comment>
<dbReference type="Pfam" id="PF20684">
    <property type="entry name" value="Fung_rhodopsin"/>
    <property type="match status" value="1"/>
</dbReference>
<reference evidence="9" key="1">
    <citation type="submission" date="2020-01" db="EMBL/GenBank/DDBJ databases">
        <authorList>
            <person name="Feng Z.H.Z."/>
        </authorList>
    </citation>
    <scope>NUCLEOTIDE SEQUENCE</scope>
    <source>
        <strain evidence="9">CBS107.38</strain>
    </source>
</reference>
<keyword evidence="10" id="KW-1185">Reference proteome</keyword>
<dbReference type="AlphaFoldDB" id="A0A8H7AZT6"/>
<evidence type="ECO:0000256" key="6">
    <source>
        <dbReference type="SAM" id="MobiDB-lite"/>
    </source>
</evidence>
<evidence type="ECO:0000256" key="3">
    <source>
        <dbReference type="ARBA" id="ARBA00022989"/>
    </source>
</evidence>
<feature type="transmembrane region" description="Helical" evidence="7">
    <location>
        <begin position="73"/>
        <end position="93"/>
    </location>
</feature>
<feature type="transmembrane region" description="Helical" evidence="7">
    <location>
        <begin position="42"/>
        <end position="61"/>
    </location>
</feature>
<evidence type="ECO:0000313" key="10">
    <source>
        <dbReference type="Proteomes" id="UP000596902"/>
    </source>
</evidence>
<protein>
    <recommendedName>
        <fullName evidence="8">Rhodopsin domain-containing protein</fullName>
    </recommendedName>
</protein>
<dbReference type="InterPro" id="IPR049326">
    <property type="entry name" value="Rhodopsin_dom_fungi"/>
</dbReference>
<feature type="transmembrane region" description="Helical" evidence="7">
    <location>
        <begin position="232"/>
        <end position="250"/>
    </location>
</feature>
<reference evidence="9" key="2">
    <citation type="submission" date="2020-08" db="EMBL/GenBank/DDBJ databases">
        <title>Draft Genome Sequence of Cumin Blight Pathogen Alternaria burnsii.</title>
        <authorList>
            <person name="Feng Z."/>
        </authorList>
    </citation>
    <scope>NUCLEOTIDE SEQUENCE</scope>
    <source>
        <strain evidence="9">CBS107.38</strain>
    </source>
</reference>
<dbReference type="InterPro" id="IPR052337">
    <property type="entry name" value="SAT4-like"/>
</dbReference>
<feature type="region of interest" description="Disordered" evidence="6">
    <location>
        <begin position="304"/>
        <end position="329"/>
    </location>
</feature>
<dbReference type="Proteomes" id="UP000596902">
    <property type="component" value="Unassembled WGS sequence"/>
</dbReference>
<evidence type="ECO:0000256" key="4">
    <source>
        <dbReference type="ARBA" id="ARBA00023136"/>
    </source>
</evidence>
<feature type="compositionally biased region" description="Polar residues" evidence="6">
    <location>
        <begin position="304"/>
        <end position="325"/>
    </location>
</feature>
<feature type="transmembrane region" description="Helical" evidence="7">
    <location>
        <begin position="113"/>
        <end position="136"/>
    </location>
</feature>
<dbReference type="GO" id="GO:0016020">
    <property type="term" value="C:membrane"/>
    <property type="evidence" value="ECO:0007669"/>
    <property type="project" value="UniProtKB-SubCell"/>
</dbReference>
<organism evidence="9 10">
    <name type="scientific">Alternaria burnsii</name>
    <dbReference type="NCBI Taxonomy" id="1187904"/>
    <lineage>
        <taxon>Eukaryota</taxon>
        <taxon>Fungi</taxon>
        <taxon>Dikarya</taxon>
        <taxon>Ascomycota</taxon>
        <taxon>Pezizomycotina</taxon>
        <taxon>Dothideomycetes</taxon>
        <taxon>Pleosporomycetidae</taxon>
        <taxon>Pleosporales</taxon>
        <taxon>Pleosporineae</taxon>
        <taxon>Pleosporaceae</taxon>
        <taxon>Alternaria</taxon>
        <taxon>Alternaria sect. Alternaria</taxon>
    </lineage>
</organism>
<dbReference type="EMBL" id="JAAABM010000012">
    <property type="protein sequence ID" value="KAF7673648.1"/>
    <property type="molecule type" value="Genomic_DNA"/>
</dbReference>
<proteinExistence type="inferred from homology"/>
<dbReference type="RefSeq" id="XP_038783975.1">
    <property type="nucleotide sequence ID" value="XM_038933310.1"/>
</dbReference>
<evidence type="ECO:0000256" key="2">
    <source>
        <dbReference type="ARBA" id="ARBA00022692"/>
    </source>
</evidence>
<feature type="region of interest" description="Disordered" evidence="6">
    <location>
        <begin position="369"/>
        <end position="388"/>
    </location>
</feature>
<comment type="caution">
    <text evidence="9">The sequence shown here is derived from an EMBL/GenBank/DDBJ whole genome shotgun (WGS) entry which is preliminary data.</text>
</comment>